<feature type="transmembrane region" description="Helical" evidence="6">
    <location>
        <begin position="12"/>
        <end position="34"/>
    </location>
</feature>
<organism evidence="9 10">
    <name type="scientific">Kineococcus gynurae</name>
    <dbReference type="NCBI Taxonomy" id="452979"/>
    <lineage>
        <taxon>Bacteria</taxon>
        <taxon>Bacillati</taxon>
        <taxon>Actinomycetota</taxon>
        <taxon>Actinomycetes</taxon>
        <taxon>Kineosporiales</taxon>
        <taxon>Kineosporiaceae</taxon>
        <taxon>Kineococcus</taxon>
    </lineage>
</organism>
<dbReference type="Gene3D" id="1.10.287.950">
    <property type="entry name" value="Methyl-accepting chemotaxis protein"/>
    <property type="match status" value="1"/>
</dbReference>
<dbReference type="PANTHER" id="PTHR32089">
    <property type="entry name" value="METHYL-ACCEPTING CHEMOTAXIS PROTEIN MCPB"/>
    <property type="match status" value="1"/>
</dbReference>
<dbReference type="PROSITE" id="PS50885">
    <property type="entry name" value="HAMP"/>
    <property type="match status" value="1"/>
</dbReference>
<dbReference type="CDD" id="cd06225">
    <property type="entry name" value="HAMP"/>
    <property type="match status" value="1"/>
</dbReference>
<dbReference type="Proteomes" id="UP001589748">
    <property type="component" value="Unassembled WGS sequence"/>
</dbReference>
<dbReference type="EMBL" id="JBHMDM010000005">
    <property type="protein sequence ID" value="MFB9377529.1"/>
    <property type="molecule type" value="Genomic_DNA"/>
</dbReference>
<dbReference type="PANTHER" id="PTHR32089:SF112">
    <property type="entry name" value="LYSOZYME-LIKE PROTEIN-RELATED"/>
    <property type="match status" value="1"/>
</dbReference>
<proteinExistence type="inferred from homology"/>
<dbReference type="InterPro" id="IPR003660">
    <property type="entry name" value="HAMP_dom"/>
</dbReference>
<dbReference type="Pfam" id="PF00672">
    <property type="entry name" value="HAMP"/>
    <property type="match status" value="1"/>
</dbReference>
<dbReference type="SMART" id="SM00283">
    <property type="entry name" value="MA"/>
    <property type="match status" value="1"/>
</dbReference>
<sequence length="517" mass="53471">MTSRLGLRTKILGLAAVLAAVSVIVGLTGVLGIARLRADLQATARSDAYPARALAEAQRWFEESRQHVVVAATTTDVGTRRSELDQASAADELVRGALDDFSGGGTHPLPPDVSGALDRYTAAVDALRDAGSMDTIVYNTQVRPAADELAGRLQAEREALVTATTDRMTAAETTADQAIVVVVVVGIVGLLGGSAFAWVVAARSVRRMRRLRDGLAALAVGDLTVRVDVDSADEIGQATGDLEVARAGLRRLLDAVAASAGAVGQAGTLVRETTGSIAGAAGTTSTRAVAATTSAEAVSLALQSLARSAEELGDSITDISSGTAEVTRVAGQAVDLVADTNRTVSELGESSAEIGDVIRAITAIAEQTNLLALNATIEAARAGAAGRGFAVVAGEVKELSVQTARATEDIGRRVQRIQDDAMRAAVAIDEIGEVITGIATEQHRIASSIAQQSATTELVTHDISAAAEGGRQIAAHVSTVADSAVRTTEDLRRSREAVEALTFRSQELTLEVARFKR</sequence>
<evidence type="ECO:0000256" key="5">
    <source>
        <dbReference type="PROSITE-ProRule" id="PRU00284"/>
    </source>
</evidence>
<dbReference type="PROSITE" id="PS50111">
    <property type="entry name" value="CHEMOTAXIS_TRANSDUC_2"/>
    <property type="match status" value="1"/>
</dbReference>
<dbReference type="InterPro" id="IPR004089">
    <property type="entry name" value="MCPsignal_dom"/>
</dbReference>
<evidence type="ECO:0000259" key="7">
    <source>
        <dbReference type="PROSITE" id="PS50111"/>
    </source>
</evidence>
<keyword evidence="2 6" id="KW-1133">Transmembrane helix</keyword>
<feature type="domain" description="Methyl-accepting transducer" evidence="7">
    <location>
        <begin position="266"/>
        <end position="499"/>
    </location>
</feature>
<keyword evidence="1 6" id="KW-0812">Transmembrane</keyword>
<keyword evidence="3 5" id="KW-0807">Transducer</keyword>
<dbReference type="Pfam" id="PF00015">
    <property type="entry name" value="MCPsignal"/>
    <property type="match status" value="1"/>
</dbReference>
<evidence type="ECO:0000313" key="10">
    <source>
        <dbReference type="Proteomes" id="UP001589748"/>
    </source>
</evidence>
<accession>A0ABV5LTZ2</accession>
<keyword evidence="6" id="KW-0472">Membrane</keyword>
<evidence type="ECO:0000256" key="6">
    <source>
        <dbReference type="SAM" id="Phobius"/>
    </source>
</evidence>
<keyword evidence="10" id="KW-1185">Reference proteome</keyword>
<gene>
    <name evidence="9" type="ORF">ACFFVI_11150</name>
</gene>
<feature type="transmembrane region" description="Helical" evidence="6">
    <location>
        <begin position="178"/>
        <end position="202"/>
    </location>
</feature>
<evidence type="ECO:0000256" key="1">
    <source>
        <dbReference type="ARBA" id="ARBA00022692"/>
    </source>
</evidence>
<feature type="domain" description="HAMP" evidence="8">
    <location>
        <begin position="202"/>
        <end position="254"/>
    </location>
</feature>
<dbReference type="SUPFAM" id="SSF58104">
    <property type="entry name" value="Methyl-accepting chemotaxis protein (MCP) signaling domain"/>
    <property type="match status" value="1"/>
</dbReference>
<comment type="caution">
    <text evidence="9">The sequence shown here is derived from an EMBL/GenBank/DDBJ whole genome shotgun (WGS) entry which is preliminary data.</text>
</comment>
<evidence type="ECO:0000256" key="4">
    <source>
        <dbReference type="ARBA" id="ARBA00029447"/>
    </source>
</evidence>
<dbReference type="SMART" id="SM00304">
    <property type="entry name" value="HAMP"/>
    <property type="match status" value="2"/>
</dbReference>
<dbReference type="RefSeq" id="WP_380138963.1">
    <property type="nucleotide sequence ID" value="NZ_JBHLUI010000010.1"/>
</dbReference>
<protein>
    <submittedName>
        <fullName evidence="9">Methyl-accepting chemotaxis protein</fullName>
    </submittedName>
</protein>
<evidence type="ECO:0000259" key="8">
    <source>
        <dbReference type="PROSITE" id="PS50885"/>
    </source>
</evidence>
<evidence type="ECO:0000313" key="9">
    <source>
        <dbReference type="EMBL" id="MFB9377529.1"/>
    </source>
</evidence>
<evidence type="ECO:0000256" key="2">
    <source>
        <dbReference type="ARBA" id="ARBA00022989"/>
    </source>
</evidence>
<name>A0ABV5LTZ2_9ACTN</name>
<reference evidence="9 10" key="1">
    <citation type="submission" date="2024-09" db="EMBL/GenBank/DDBJ databases">
        <authorList>
            <person name="Sun Q."/>
            <person name="Mori K."/>
        </authorList>
    </citation>
    <scope>NUCLEOTIDE SEQUENCE [LARGE SCALE GENOMIC DNA]</scope>
    <source>
        <strain evidence="9 10">TISTR 1856</strain>
    </source>
</reference>
<evidence type="ECO:0000256" key="3">
    <source>
        <dbReference type="ARBA" id="ARBA00023224"/>
    </source>
</evidence>
<comment type="similarity">
    <text evidence="4">Belongs to the methyl-accepting chemotaxis (MCP) protein family.</text>
</comment>